<proteinExistence type="predicted"/>
<keyword evidence="2" id="KW-1185">Reference proteome</keyword>
<gene>
    <name evidence="1" type="ORF">J2I46_02700</name>
</gene>
<comment type="caution">
    <text evidence="1">The sequence shown here is derived from an EMBL/GenBank/DDBJ whole genome shotgun (WGS) entry which is preliminary data.</text>
</comment>
<accession>A0ABS3JBX2</accession>
<reference evidence="1 2" key="1">
    <citation type="submission" date="2021-03" db="EMBL/GenBank/DDBJ databases">
        <title>Fibrella sp. HMF5405 genome sequencing and assembly.</title>
        <authorList>
            <person name="Kang H."/>
            <person name="Kim H."/>
            <person name="Bae S."/>
            <person name="Joh K."/>
        </authorList>
    </citation>
    <scope>NUCLEOTIDE SEQUENCE [LARGE SCALE GENOMIC DNA]</scope>
    <source>
        <strain evidence="1 2">HMF5405</strain>
    </source>
</reference>
<sequence length="240" mass="27949">MKKLIGILYSAPMVLALLADLKTQTRRITGKLKLINENLSYDWKLSTERVILRDAKTKQERWRTVYHFNATGINTIAMFCPYGEPGDVLWVRETFAQCIERQAPVTYPDDYIYRADEGNHDWPHGWSPSLHMPYVACRIWLEVVSVRIERLQEISEADAIAEGIASTPVTIACSGSSVEYRYQNYLQRHDINHPLHRWTHTARHSYQTLWAKLNGRDSWAANPYVWVVEFKRIEEPANND</sequence>
<protein>
    <submittedName>
        <fullName evidence="1">Uncharacterized protein</fullName>
    </submittedName>
</protein>
<organism evidence="1 2">
    <name type="scientific">Fibrella forsythiae</name>
    <dbReference type="NCBI Taxonomy" id="2817061"/>
    <lineage>
        <taxon>Bacteria</taxon>
        <taxon>Pseudomonadati</taxon>
        <taxon>Bacteroidota</taxon>
        <taxon>Cytophagia</taxon>
        <taxon>Cytophagales</taxon>
        <taxon>Spirosomataceae</taxon>
        <taxon>Fibrella</taxon>
    </lineage>
</organism>
<dbReference type="EMBL" id="JAFMYW010000001">
    <property type="protein sequence ID" value="MBO0947475.1"/>
    <property type="molecule type" value="Genomic_DNA"/>
</dbReference>
<evidence type="ECO:0000313" key="1">
    <source>
        <dbReference type="EMBL" id="MBO0947475.1"/>
    </source>
</evidence>
<evidence type="ECO:0000313" key="2">
    <source>
        <dbReference type="Proteomes" id="UP000664628"/>
    </source>
</evidence>
<name>A0ABS3JBX2_9BACT</name>
<dbReference type="RefSeq" id="WP_207327383.1">
    <property type="nucleotide sequence ID" value="NZ_JAFMYW010000001.1"/>
</dbReference>
<dbReference type="Proteomes" id="UP000664628">
    <property type="component" value="Unassembled WGS sequence"/>
</dbReference>